<dbReference type="Proteomes" id="UP000237347">
    <property type="component" value="Unassembled WGS sequence"/>
</dbReference>
<keyword evidence="2" id="KW-1185">Reference proteome</keyword>
<gene>
    <name evidence="1" type="ORF">CFP56_031092</name>
</gene>
<accession>A0AAW0LU46</accession>
<dbReference type="GO" id="GO:0003676">
    <property type="term" value="F:nucleic acid binding"/>
    <property type="evidence" value="ECO:0007669"/>
    <property type="project" value="InterPro"/>
</dbReference>
<dbReference type="EMBL" id="PKMF04000052">
    <property type="protein sequence ID" value="KAK7854686.1"/>
    <property type="molecule type" value="Genomic_DNA"/>
</dbReference>
<dbReference type="SUPFAM" id="SSF54928">
    <property type="entry name" value="RNA-binding domain, RBD"/>
    <property type="match status" value="1"/>
</dbReference>
<dbReference type="InterPro" id="IPR035979">
    <property type="entry name" value="RBD_domain_sf"/>
</dbReference>
<dbReference type="Gene3D" id="3.30.70.330">
    <property type="match status" value="1"/>
</dbReference>
<evidence type="ECO:0000313" key="1">
    <source>
        <dbReference type="EMBL" id="KAK7854686.1"/>
    </source>
</evidence>
<sequence>LSSDTDEVILKDAFGRCGELIEDLLEGIMLSYLAIKIICDHISGRSKGYWLVQFTSKTM</sequence>
<name>A0AAW0LU46_QUESU</name>
<comment type="caution">
    <text evidence="1">The sequence shown here is derived from an EMBL/GenBank/DDBJ whole genome shotgun (WGS) entry which is preliminary data.</text>
</comment>
<dbReference type="AlphaFoldDB" id="A0AAW0LU46"/>
<dbReference type="InterPro" id="IPR012677">
    <property type="entry name" value="Nucleotide-bd_a/b_plait_sf"/>
</dbReference>
<feature type="non-terminal residue" evidence="1">
    <location>
        <position position="1"/>
    </location>
</feature>
<evidence type="ECO:0000313" key="2">
    <source>
        <dbReference type="Proteomes" id="UP000237347"/>
    </source>
</evidence>
<protein>
    <submittedName>
        <fullName evidence="1">Uncharacterized protein</fullName>
    </submittedName>
</protein>
<organism evidence="1 2">
    <name type="scientific">Quercus suber</name>
    <name type="common">Cork oak</name>
    <dbReference type="NCBI Taxonomy" id="58331"/>
    <lineage>
        <taxon>Eukaryota</taxon>
        <taxon>Viridiplantae</taxon>
        <taxon>Streptophyta</taxon>
        <taxon>Embryophyta</taxon>
        <taxon>Tracheophyta</taxon>
        <taxon>Spermatophyta</taxon>
        <taxon>Magnoliopsida</taxon>
        <taxon>eudicotyledons</taxon>
        <taxon>Gunneridae</taxon>
        <taxon>Pentapetalae</taxon>
        <taxon>rosids</taxon>
        <taxon>fabids</taxon>
        <taxon>Fagales</taxon>
        <taxon>Fagaceae</taxon>
        <taxon>Quercus</taxon>
    </lineage>
</organism>
<proteinExistence type="predicted"/>
<reference evidence="1 2" key="1">
    <citation type="journal article" date="2018" name="Sci. Data">
        <title>The draft genome sequence of cork oak.</title>
        <authorList>
            <person name="Ramos A.M."/>
            <person name="Usie A."/>
            <person name="Barbosa P."/>
            <person name="Barros P.M."/>
            <person name="Capote T."/>
            <person name="Chaves I."/>
            <person name="Simoes F."/>
            <person name="Abreu I."/>
            <person name="Carrasquinho I."/>
            <person name="Faro C."/>
            <person name="Guimaraes J.B."/>
            <person name="Mendonca D."/>
            <person name="Nobrega F."/>
            <person name="Rodrigues L."/>
            <person name="Saibo N.J.M."/>
            <person name="Varela M.C."/>
            <person name="Egas C."/>
            <person name="Matos J."/>
            <person name="Miguel C.M."/>
            <person name="Oliveira M.M."/>
            <person name="Ricardo C.P."/>
            <person name="Goncalves S."/>
        </authorList>
    </citation>
    <scope>NUCLEOTIDE SEQUENCE [LARGE SCALE GENOMIC DNA]</scope>
    <source>
        <strain evidence="2">cv. HL8</strain>
    </source>
</reference>